<feature type="chain" id="PRO_5032806518" description="Lipoprotein" evidence="2">
    <location>
        <begin position="19"/>
        <end position="70"/>
    </location>
</feature>
<proteinExistence type="predicted"/>
<evidence type="ECO:0000313" key="3">
    <source>
        <dbReference type="EMBL" id="QPH95259.1"/>
    </source>
</evidence>
<name>A0A7S9WVT0_9BACT</name>
<accession>A0A7S9WVT0</accession>
<feature type="region of interest" description="Disordered" evidence="1">
    <location>
        <begin position="45"/>
        <end position="70"/>
    </location>
</feature>
<dbReference type="EMBL" id="CP060705">
    <property type="protein sequence ID" value="QPH95259.1"/>
    <property type="molecule type" value="Genomic_DNA"/>
</dbReference>
<gene>
    <name evidence="3" type="ORF">CVT08_07515</name>
</gene>
<dbReference type="AlphaFoldDB" id="A0A7S9WVT0"/>
<protein>
    <recommendedName>
        <fullName evidence="5">Lipoprotein</fullName>
    </recommendedName>
</protein>
<keyword evidence="2" id="KW-0732">Signal</keyword>
<sequence length="70" mass="7376">MKKIVLAVVVGLFLVGCAKNEPKPAEPQGASCGCAHHQKMMQENMPSCPHHGMQGAMHGQMPTGCPAHAK</sequence>
<feature type="signal peptide" evidence="2">
    <location>
        <begin position="1"/>
        <end position="18"/>
    </location>
</feature>
<evidence type="ECO:0008006" key="5">
    <source>
        <dbReference type="Google" id="ProtNLM"/>
    </source>
</evidence>
<dbReference type="PROSITE" id="PS51257">
    <property type="entry name" value="PROKAR_LIPOPROTEIN"/>
    <property type="match status" value="1"/>
</dbReference>
<evidence type="ECO:0000313" key="4">
    <source>
        <dbReference type="Proteomes" id="UP000594707"/>
    </source>
</evidence>
<dbReference type="RefSeq" id="WP_107856066.1">
    <property type="nucleotide sequence ID" value="NZ_CP060705.1"/>
</dbReference>
<reference evidence="3 4" key="1">
    <citation type="journal article" date="2018" name="Emerg. Microbes Infect.">
        <title>Genomic analysis of oral Campylobacter concisus strains identified a potential bacterial molecular marker associated with active Crohn's disease.</title>
        <authorList>
            <person name="Liu F."/>
            <person name="Ma R."/>
            <person name="Tay C.Y.A."/>
            <person name="Octavia S."/>
            <person name="Lan R."/>
            <person name="Chung H.K.L."/>
            <person name="Riordan S.M."/>
            <person name="Grimm M.C."/>
            <person name="Leong R.W."/>
            <person name="Tanaka M.M."/>
            <person name="Connor S."/>
            <person name="Zhang L."/>
        </authorList>
    </citation>
    <scope>NUCLEOTIDE SEQUENCE [LARGE SCALE GENOMIC DNA]</scope>
    <source>
        <strain evidence="3 4">P13UCO-S1</strain>
    </source>
</reference>
<organism evidence="3 4">
    <name type="scientific">Campylobacter concisus</name>
    <dbReference type="NCBI Taxonomy" id="199"/>
    <lineage>
        <taxon>Bacteria</taxon>
        <taxon>Pseudomonadati</taxon>
        <taxon>Campylobacterota</taxon>
        <taxon>Epsilonproteobacteria</taxon>
        <taxon>Campylobacterales</taxon>
        <taxon>Campylobacteraceae</taxon>
        <taxon>Campylobacter</taxon>
    </lineage>
</organism>
<dbReference type="Proteomes" id="UP000594707">
    <property type="component" value="Chromosome"/>
</dbReference>
<evidence type="ECO:0000256" key="1">
    <source>
        <dbReference type="SAM" id="MobiDB-lite"/>
    </source>
</evidence>
<evidence type="ECO:0000256" key="2">
    <source>
        <dbReference type="SAM" id="SignalP"/>
    </source>
</evidence>